<evidence type="ECO:0000313" key="4">
    <source>
        <dbReference type="Proteomes" id="UP000031737"/>
    </source>
</evidence>
<gene>
    <name evidence="3" type="ORF">TRSC58_00320</name>
</gene>
<dbReference type="InterPro" id="IPR001849">
    <property type="entry name" value="PH_domain"/>
</dbReference>
<feature type="compositionally biased region" description="Basic and acidic residues" evidence="1">
    <location>
        <begin position="1"/>
        <end position="11"/>
    </location>
</feature>
<protein>
    <recommendedName>
        <fullName evidence="2">PH domain-containing protein</fullName>
    </recommendedName>
</protein>
<dbReference type="InterPro" id="IPR011993">
    <property type="entry name" value="PH-like_dom_sf"/>
</dbReference>
<evidence type="ECO:0000313" key="3">
    <source>
        <dbReference type="EMBL" id="ESL11921.1"/>
    </source>
</evidence>
<dbReference type="SMART" id="SM00233">
    <property type="entry name" value="PH"/>
    <property type="match status" value="1"/>
</dbReference>
<accession>A0A061JCS0</accession>
<dbReference type="Proteomes" id="UP000031737">
    <property type="component" value="Unassembled WGS sequence"/>
</dbReference>
<dbReference type="PROSITE" id="PS50003">
    <property type="entry name" value="PH_DOMAIN"/>
    <property type="match status" value="1"/>
</dbReference>
<dbReference type="Pfam" id="PF00169">
    <property type="entry name" value="PH"/>
    <property type="match status" value="1"/>
</dbReference>
<proteinExistence type="predicted"/>
<name>A0A061JCS0_TRYRA</name>
<organism evidence="3 4">
    <name type="scientific">Trypanosoma rangeli SC58</name>
    <dbReference type="NCBI Taxonomy" id="429131"/>
    <lineage>
        <taxon>Eukaryota</taxon>
        <taxon>Discoba</taxon>
        <taxon>Euglenozoa</taxon>
        <taxon>Kinetoplastea</taxon>
        <taxon>Metakinetoplastina</taxon>
        <taxon>Trypanosomatida</taxon>
        <taxon>Trypanosomatidae</taxon>
        <taxon>Trypanosoma</taxon>
        <taxon>Herpetosoma</taxon>
    </lineage>
</organism>
<dbReference type="VEuPathDB" id="TriTrypDB:TRSC58_00320"/>
<reference evidence="3 4" key="1">
    <citation type="submission" date="2013-07" db="EMBL/GenBank/DDBJ databases">
        <authorList>
            <person name="Stoco P.H."/>
            <person name="Wagner G."/>
            <person name="Gerber A."/>
            <person name="Zaha A."/>
            <person name="Thompson C."/>
            <person name="Bartholomeu D.C."/>
            <person name="Luckemeyer D.D."/>
            <person name="Bahia D."/>
            <person name="Loreto E."/>
            <person name="Prestes E.B."/>
            <person name="Lima F.M."/>
            <person name="Rodrigues-Luiz G."/>
            <person name="Vallejo G.A."/>
            <person name="Filho J.F."/>
            <person name="Monteiro K.M."/>
            <person name="Tyler K.M."/>
            <person name="de Almeida L.G."/>
            <person name="Ortiz M.F."/>
            <person name="Siervo M.A."/>
            <person name="de Moraes M.H."/>
            <person name="Cunha O.L."/>
            <person name="Mendonca-Neto R."/>
            <person name="Silva R."/>
            <person name="Teixeira S.M."/>
            <person name="Murta S.M."/>
            <person name="Sincero T.C."/>
            <person name="Mendes T.A."/>
            <person name="Urmenyi T.P."/>
            <person name="Silva V.G."/>
            <person name="da Rocha W.D."/>
            <person name="Andersson B."/>
            <person name="Romanha A.J."/>
            <person name="Steindel M."/>
            <person name="de Vasconcelos A.T."/>
            <person name="Grisard E.C."/>
        </authorList>
    </citation>
    <scope>NUCLEOTIDE SEQUENCE [LARGE SCALE GENOMIC DNA]</scope>
    <source>
        <strain evidence="3 4">SC58</strain>
    </source>
</reference>
<evidence type="ECO:0000256" key="1">
    <source>
        <dbReference type="SAM" id="MobiDB-lite"/>
    </source>
</evidence>
<dbReference type="SUPFAM" id="SSF50729">
    <property type="entry name" value="PH domain-like"/>
    <property type="match status" value="1"/>
</dbReference>
<keyword evidence="4" id="KW-1185">Reference proteome</keyword>
<dbReference type="Gene3D" id="2.30.29.30">
    <property type="entry name" value="Pleckstrin-homology domain (PH domain)/Phosphotyrosine-binding domain (PTB)"/>
    <property type="match status" value="1"/>
</dbReference>
<sequence>MKERMDFDNDPKIFLPKPAINLSDSDDDLPSSANLAAKGPPLTRSAEGAALLSPNNKNRAVKLNGVASAAPATPLAAPAGQKDASYVDAQQQPLPFTTDPKMRVNPAKVYKEGFLFKQQPSWPYSNQKRYCVLKNCRLYYFDSQENMKGGKPQGVIDLTNAKLTDPGNEAKLPSNFGIHVRSDRQADGGGNGGNRKERTFIFSVLHVHELDEWRAAVQAVVGDTEEDEGAHWFEKMVQGVY</sequence>
<dbReference type="OrthoDB" id="243840at2759"/>
<dbReference type="CDD" id="cd00821">
    <property type="entry name" value="PH"/>
    <property type="match status" value="1"/>
</dbReference>
<evidence type="ECO:0000259" key="2">
    <source>
        <dbReference type="PROSITE" id="PS50003"/>
    </source>
</evidence>
<dbReference type="EMBL" id="AUPL01000320">
    <property type="protein sequence ID" value="ESL11921.1"/>
    <property type="molecule type" value="Genomic_DNA"/>
</dbReference>
<feature type="domain" description="PH" evidence="2">
    <location>
        <begin position="108"/>
        <end position="222"/>
    </location>
</feature>
<dbReference type="AlphaFoldDB" id="A0A061JCS0"/>
<feature type="region of interest" description="Disordered" evidence="1">
    <location>
        <begin position="1"/>
        <end position="42"/>
    </location>
</feature>
<comment type="caution">
    <text evidence="3">The sequence shown here is derived from an EMBL/GenBank/DDBJ whole genome shotgun (WGS) entry which is preliminary data.</text>
</comment>